<keyword evidence="1" id="KW-0812">Transmembrane</keyword>
<dbReference type="Proteomes" id="UP001223016">
    <property type="component" value="Unassembled WGS sequence"/>
</dbReference>
<keyword evidence="1" id="KW-1133">Transmembrane helix</keyword>
<evidence type="ECO:0000313" key="2">
    <source>
        <dbReference type="EMBL" id="MDO7927743.1"/>
    </source>
</evidence>
<dbReference type="NCBIfam" id="TIGR03758">
    <property type="entry name" value="conj_TIGR03758"/>
    <property type="match status" value="1"/>
</dbReference>
<feature type="transmembrane region" description="Helical" evidence="1">
    <location>
        <begin position="23"/>
        <end position="44"/>
    </location>
</feature>
<evidence type="ECO:0000256" key="1">
    <source>
        <dbReference type="SAM" id="Phobius"/>
    </source>
</evidence>
<dbReference type="RefSeq" id="WP_232924711.1">
    <property type="nucleotide sequence ID" value="NZ_JAUQOO010000009.1"/>
</dbReference>
<accession>A0ABT9CQI1</accession>
<name>A0ABT9CQI1_9PSED</name>
<keyword evidence="1" id="KW-0472">Membrane</keyword>
<organism evidence="2 3">
    <name type="scientific">Pseudomonas serbiensis</name>
    <dbReference type="NCBI Taxonomy" id="3064350"/>
    <lineage>
        <taxon>Bacteria</taxon>
        <taxon>Pseudomonadati</taxon>
        <taxon>Pseudomonadota</taxon>
        <taxon>Gammaproteobacteria</taxon>
        <taxon>Pseudomonadales</taxon>
        <taxon>Pseudomonadaceae</taxon>
        <taxon>Pseudomonas</taxon>
    </lineage>
</organism>
<evidence type="ECO:0000313" key="3">
    <source>
        <dbReference type="Proteomes" id="UP001223016"/>
    </source>
</evidence>
<proteinExistence type="predicted"/>
<reference evidence="2 3" key="1">
    <citation type="submission" date="2023-07" db="EMBL/GenBank/DDBJ databases">
        <title>Identification of four novel Pseudomonas species associated with bacterial leaf spot of cucurbits.</title>
        <authorList>
            <person name="Fullem K.R."/>
        </authorList>
    </citation>
    <scope>NUCLEOTIDE SEQUENCE [LARGE SCALE GENOMIC DNA]</scope>
    <source>
        <strain evidence="2 3">KFB 138</strain>
    </source>
</reference>
<feature type="transmembrane region" description="Helical" evidence="1">
    <location>
        <begin position="56"/>
        <end position="76"/>
    </location>
</feature>
<sequence length="77" mass="8518">MTSDQSSAFQTAGGFSVAESSTLWIGVAVVLLTLWGVWTFQSIYRGWATQKLDRAAATGGVIRWTVLFMIMTFMLLH</sequence>
<dbReference type="EMBL" id="JAUQOO010000009">
    <property type="protein sequence ID" value="MDO7927743.1"/>
    <property type="molecule type" value="Genomic_DNA"/>
</dbReference>
<keyword evidence="3" id="KW-1185">Reference proteome</keyword>
<dbReference type="Pfam" id="PF11660">
    <property type="entry name" value="DUF3262"/>
    <property type="match status" value="1"/>
</dbReference>
<gene>
    <name evidence="2" type="ORF">Q6A51_13185</name>
</gene>
<comment type="caution">
    <text evidence="2">The sequence shown here is derived from an EMBL/GenBank/DDBJ whole genome shotgun (WGS) entry which is preliminary data.</text>
</comment>
<protein>
    <submittedName>
        <fullName evidence="2">TIGR03758 family integrating conjugative element protein</fullName>
    </submittedName>
</protein>
<dbReference type="InterPro" id="IPR021676">
    <property type="entry name" value="DUF3262"/>
</dbReference>